<dbReference type="Gene3D" id="1.25.40.20">
    <property type="entry name" value="Ankyrin repeat-containing domain"/>
    <property type="match status" value="2"/>
</dbReference>
<dbReference type="GeneID" id="19956203"/>
<evidence type="ECO:0000313" key="5">
    <source>
        <dbReference type="Proteomes" id="UP000030762"/>
    </source>
</evidence>
<dbReference type="eggNOG" id="KOG0574">
    <property type="taxonomic scope" value="Eukaryota"/>
</dbReference>
<dbReference type="SUPFAM" id="SSF48403">
    <property type="entry name" value="Ankyrin repeat"/>
    <property type="match status" value="2"/>
</dbReference>
<dbReference type="GO" id="GO:0005524">
    <property type="term" value="F:ATP binding"/>
    <property type="evidence" value="ECO:0007669"/>
    <property type="project" value="InterPro"/>
</dbReference>
<dbReference type="GO" id="GO:0004674">
    <property type="term" value="F:protein serine/threonine kinase activity"/>
    <property type="evidence" value="ECO:0007669"/>
    <property type="project" value="UniProtKB-KW"/>
</dbReference>
<accession>T0PWR5</accession>
<feature type="repeat" description="ANK" evidence="2">
    <location>
        <begin position="20"/>
        <end position="52"/>
    </location>
</feature>
<dbReference type="EMBL" id="JH767224">
    <property type="protein sequence ID" value="EQC26691.1"/>
    <property type="molecule type" value="Genomic_DNA"/>
</dbReference>
<dbReference type="Proteomes" id="UP000030762">
    <property type="component" value="Unassembled WGS sequence"/>
</dbReference>
<dbReference type="Gene3D" id="1.10.510.10">
    <property type="entry name" value="Transferase(Phosphotransferase) domain 1"/>
    <property type="match status" value="1"/>
</dbReference>
<dbReference type="OrthoDB" id="5314041at2759"/>
<dbReference type="PROSITE" id="PS50011">
    <property type="entry name" value="PROTEIN_KINASE_DOM"/>
    <property type="match status" value="1"/>
</dbReference>
<dbReference type="InterPro" id="IPR051681">
    <property type="entry name" value="Ser/Thr_Kinases-Pseudokinases"/>
</dbReference>
<dbReference type="InterPro" id="IPR001245">
    <property type="entry name" value="Ser-Thr/Tyr_kinase_cat_dom"/>
</dbReference>
<evidence type="ECO:0000259" key="3">
    <source>
        <dbReference type="PROSITE" id="PS50011"/>
    </source>
</evidence>
<feature type="repeat" description="ANK" evidence="2">
    <location>
        <begin position="180"/>
        <end position="213"/>
    </location>
</feature>
<keyword evidence="4" id="KW-0808">Transferase</keyword>
<dbReference type="Pfam" id="PF12796">
    <property type="entry name" value="Ank_2"/>
    <property type="match status" value="2"/>
</dbReference>
<dbReference type="PROSITE" id="PS50088">
    <property type="entry name" value="ANK_REPEAT"/>
    <property type="match status" value="2"/>
</dbReference>
<keyword evidence="2" id="KW-0040">ANK repeat</keyword>
<keyword evidence="5" id="KW-1185">Reference proteome</keyword>
<dbReference type="STRING" id="1156394.T0PWR5"/>
<dbReference type="InterPro" id="IPR000719">
    <property type="entry name" value="Prot_kinase_dom"/>
</dbReference>
<dbReference type="InterPro" id="IPR011009">
    <property type="entry name" value="Kinase-like_dom_sf"/>
</dbReference>
<comment type="similarity">
    <text evidence="1">Belongs to the protein kinase superfamily. TKL Ser/Thr protein kinase family.</text>
</comment>
<reference evidence="4 5" key="1">
    <citation type="submission" date="2012-04" db="EMBL/GenBank/DDBJ databases">
        <title>The Genome Sequence of Saprolegnia declina VS20.</title>
        <authorList>
            <consortium name="The Broad Institute Genome Sequencing Platform"/>
            <person name="Russ C."/>
            <person name="Nusbaum C."/>
            <person name="Tyler B."/>
            <person name="van West P."/>
            <person name="Dieguez-Uribeondo J."/>
            <person name="de Bruijn I."/>
            <person name="Tripathy S."/>
            <person name="Jiang R."/>
            <person name="Young S.K."/>
            <person name="Zeng Q."/>
            <person name="Gargeya S."/>
            <person name="Fitzgerald M."/>
            <person name="Haas B."/>
            <person name="Abouelleil A."/>
            <person name="Alvarado L."/>
            <person name="Arachchi H.M."/>
            <person name="Berlin A."/>
            <person name="Chapman S.B."/>
            <person name="Goldberg J."/>
            <person name="Griggs A."/>
            <person name="Gujja S."/>
            <person name="Hansen M."/>
            <person name="Howarth C."/>
            <person name="Imamovic A."/>
            <person name="Larimer J."/>
            <person name="McCowen C."/>
            <person name="Montmayeur A."/>
            <person name="Murphy C."/>
            <person name="Neiman D."/>
            <person name="Pearson M."/>
            <person name="Priest M."/>
            <person name="Roberts A."/>
            <person name="Saif S."/>
            <person name="Shea T."/>
            <person name="Sisk P."/>
            <person name="Sykes S."/>
            <person name="Wortman J."/>
            <person name="Nusbaum C."/>
            <person name="Birren B."/>
        </authorList>
    </citation>
    <scope>NUCLEOTIDE SEQUENCE [LARGE SCALE GENOMIC DNA]</scope>
    <source>
        <strain evidence="4 5">VS20</strain>
    </source>
</reference>
<evidence type="ECO:0000313" key="4">
    <source>
        <dbReference type="EMBL" id="EQC26691.1"/>
    </source>
</evidence>
<dbReference type="InterPro" id="IPR002110">
    <property type="entry name" value="Ankyrin_rpt"/>
</dbReference>
<dbReference type="PANTHER" id="PTHR44329:SF214">
    <property type="entry name" value="PROTEIN KINASE DOMAIN-CONTAINING PROTEIN"/>
    <property type="match status" value="1"/>
</dbReference>
<dbReference type="RefSeq" id="XP_008619873.1">
    <property type="nucleotide sequence ID" value="XM_008621651.1"/>
</dbReference>
<dbReference type="AlphaFoldDB" id="T0PWR5"/>
<dbReference type="SMART" id="SM00248">
    <property type="entry name" value="ANK"/>
    <property type="match status" value="4"/>
</dbReference>
<protein>
    <submittedName>
        <fullName evidence="4">Serine/threonine protein kinase</fullName>
    </submittedName>
</protein>
<name>T0PWR5_SAPDV</name>
<evidence type="ECO:0000256" key="1">
    <source>
        <dbReference type="ARBA" id="ARBA00005843"/>
    </source>
</evidence>
<dbReference type="Pfam" id="PF07714">
    <property type="entry name" value="PK_Tyr_Ser-Thr"/>
    <property type="match status" value="1"/>
</dbReference>
<feature type="domain" description="Protein kinase" evidence="3">
    <location>
        <begin position="248"/>
        <end position="473"/>
    </location>
</feature>
<keyword evidence="4" id="KW-0723">Serine/threonine-protein kinase</keyword>
<dbReference type="SUPFAM" id="SSF56112">
    <property type="entry name" value="Protein kinase-like (PK-like)"/>
    <property type="match status" value="1"/>
</dbReference>
<gene>
    <name evidence="4" type="ORF">SDRG_15476</name>
</gene>
<dbReference type="eggNOG" id="KOG4177">
    <property type="taxonomic scope" value="Eukaryota"/>
</dbReference>
<dbReference type="PIRSF" id="PIRSF000654">
    <property type="entry name" value="Integrin-linked_kinase"/>
    <property type="match status" value="1"/>
</dbReference>
<dbReference type="InterPro" id="IPR036770">
    <property type="entry name" value="Ankyrin_rpt-contain_sf"/>
</dbReference>
<organism evidence="4 5">
    <name type="scientific">Saprolegnia diclina (strain VS20)</name>
    <dbReference type="NCBI Taxonomy" id="1156394"/>
    <lineage>
        <taxon>Eukaryota</taxon>
        <taxon>Sar</taxon>
        <taxon>Stramenopiles</taxon>
        <taxon>Oomycota</taxon>
        <taxon>Saprolegniomycetes</taxon>
        <taxon>Saprolegniales</taxon>
        <taxon>Saprolegniaceae</taxon>
        <taxon>Saprolegnia</taxon>
    </lineage>
</organism>
<evidence type="ECO:0000256" key="2">
    <source>
        <dbReference type="PROSITE-ProRule" id="PRU00023"/>
    </source>
</evidence>
<proteinExistence type="inferred from homology"/>
<dbReference type="PROSITE" id="PS50297">
    <property type="entry name" value="ANK_REP_REGION"/>
    <property type="match status" value="2"/>
</dbReference>
<dbReference type="VEuPathDB" id="FungiDB:SDRG_15476"/>
<keyword evidence="4" id="KW-0418">Kinase</keyword>
<sequence length="473" mass="51489">MIVVHQIVQCGVKLEACDAMGQTPLHIAAEKAHECVIKYLLDVEANVFAKDKTGKTPLMLAMHPLVINTLLQAEKLTKQKVPQLSEAMLDHIVSRICDSENMLSIIAQRVCNSEAMLSKLVQRLGNRLDIGTNCQEALGSSVHRPVDARGANERVQAVYVNDASEERLADDSHSNAANESGDTPLHLAVQTNDQKTLATLLRTPGINIDAHNQAGVTPMALAIQMGHRRLATMLQTAAHRVIPSVPATDIEMDVSSPIYGTVYKGTYHGRVVAIKTPVDESSVQAILHEMETIQQCNSPYLQQLLAVSDVDSTSPKLVLEYMDGGDLRSYVDAKRLGEPTKIDVSSLQVAWVLANALADLHHNGVFHHDLESYNVLLSSTNYIKVANLGIDLESDATTGKSTPYWTAPEVLASTSNYSFAADIYSFGVILTELDTLQLPYHDAKGLGYWGIIDGVRLGNLRPSTSPTPVSRLT</sequence>
<dbReference type="InParanoid" id="T0PWR5"/>
<dbReference type="PANTHER" id="PTHR44329">
    <property type="entry name" value="SERINE/THREONINE-PROTEIN KINASE TNNI3K-RELATED"/>
    <property type="match status" value="1"/>
</dbReference>